<dbReference type="Pfam" id="PF11204">
    <property type="entry name" value="DUF2985"/>
    <property type="match status" value="1"/>
</dbReference>
<feature type="compositionally biased region" description="Polar residues" evidence="1">
    <location>
        <begin position="13"/>
        <end position="23"/>
    </location>
</feature>
<keyword evidence="4" id="KW-1185">Reference proteome</keyword>
<dbReference type="EMBL" id="JANBVO010000004">
    <property type="protein sequence ID" value="KAJ9154720.1"/>
    <property type="molecule type" value="Genomic_DNA"/>
</dbReference>
<dbReference type="PANTHER" id="PTHR35872:SF1">
    <property type="entry name" value="ALPHA-L-RHAMNOSIDASE C"/>
    <property type="match status" value="1"/>
</dbReference>
<feature type="region of interest" description="Disordered" evidence="1">
    <location>
        <begin position="139"/>
        <end position="180"/>
    </location>
</feature>
<feature type="transmembrane region" description="Helical" evidence="2">
    <location>
        <begin position="360"/>
        <end position="383"/>
    </location>
</feature>
<dbReference type="PANTHER" id="PTHR35872">
    <property type="entry name" value="INTEGRAL MEMBRANE PROTEIN (AFU_ORTHOLOGUE AFUA_5G07110)"/>
    <property type="match status" value="1"/>
</dbReference>
<feature type="compositionally biased region" description="Acidic residues" evidence="1">
    <location>
        <begin position="164"/>
        <end position="173"/>
    </location>
</feature>
<evidence type="ECO:0000256" key="1">
    <source>
        <dbReference type="SAM" id="MobiDB-lite"/>
    </source>
</evidence>
<feature type="transmembrane region" description="Helical" evidence="2">
    <location>
        <begin position="199"/>
        <end position="229"/>
    </location>
</feature>
<feature type="compositionally biased region" description="Low complexity" evidence="1">
    <location>
        <begin position="31"/>
        <end position="46"/>
    </location>
</feature>
<feature type="compositionally biased region" description="Low complexity" evidence="1">
    <location>
        <begin position="87"/>
        <end position="108"/>
    </location>
</feature>
<gene>
    <name evidence="3" type="ORF">NKR23_g2330</name>
</gene>
<reference evidence="3" key="1">
    <citation type="submission" date="2022-07" db="EMBL/GenBank/DDBJ databases">
        <title>Fungi with potential for degradation of polypropylene.</title>
        <authorList>
            <person name="Gostincar C."/>
        </authorList>
    </citation>
    <scope>NUCLEOTIDE SEQUENCE</scope>
    <source>
        <strain evidence="3">EXF-13308</strain>
    </source>
</reference>
<protein>
    <submittedName>
        <fullName evidence="3">COBW domain-containing protein</fullName>
    </submittedName>
</protein>
<sequence length="464" mass="50815">MADSNGAEPFPSVETTAPGTPTQHGRERGQTRPSRSASTASAVTNRLRSMSKGFEHSNPPEGFMAATGDFASSVFTLGGDGIRYQRRGSGSPSVPSSARSRARTGSSRQDQHHFVNGVDESGALGPPIALGPIPSAISEAVEEREAAGKSSGEATAKVSRQETEENTADEEATEPFQNGYHFPPSYPKGESFKHAMVAFWQYFLTPLGFLVVVYGLNVVAWGGMLFLLLCNAAPAMCHPDCNDINSPRRKWVEIDSQILNSLFCVTGFGLAPWRFRDWYYLLTYRIMGKAEGLRHLAGIHRGWLRLSGSENLPIDIGPDNIEGRLGDVPLECIPIPEKSIAEAPLTGTRAPPTKLWRLDFVVWMNVSNTFLQCVLSGFMWGMTRYNRPSWATGLFVALGCIAAGLGGIMMFVEGKRVKRIEGVPLTDRDREVLERDKQLGIPHYNNIKDKKPKVTLDKAVSDIV</sequence>
<name>A0AA38VY53_9PEZI</name>
<feature type="transmembrane region" description="Helical" evidence="2">
    <location>
        <begin position="389"/>
        <end position="412"/>
    </location>
</feature>
<proteinExistence type="predicted"/>
<evidence type="ECO:0000256" key="2">
    <source>
        <dbReference type="SAM" id="Phobius"/>
    </source>
</evidence>
<comment type="caution">
    <text evidence="3">The sequence shown here is derived from an EMBL/GenBank/DDBJ whole genome shotgun (WGS) entry which is preliminary data.</text>
</comment>
<keyword evidence="2" id="KW-1133">Transmembrane helix</keyword>
<organism evidence="3 4">
    <name type="scientific">Pleurostoma richardsiae</name>
    <dbReference type="NCBI Taxonomy" id="41990"/>
    <lineage>
        <taxon>Eukaryota</taxon>
        <taxon>Fungi</taxon>
        <taxon>Dikarya</taxon>
        <taxon>Ascomycota</taxon>
        <taxon>Pezizomycotina</taxon>
        <taxon>Sordariomycetes</taxon>
        <taxon>Sordariomycetidae</taxon>
        <taxon>Calosphaeriales</taxon>
        <taxon>Pleurostomataceae</taxon>
        <taxon>Pleurostoma</taxon>
    </lineage>
</organism>
<dbReference type="InterPro" id="IPR021369">
    <property type="entry name" value="DUF2985"/>
</dbReference>
<evidence type="ECO:0000313" key="3">
    <source>
        <dbReference type="EMBL" id="KAJ9154720.1"/>
    </source>
</evidence>
<keyword evidence="2" id="KW-0472">Membrane</keyword>
<evidence type="ECO:0000313" key="4">
    <source>
        <dbReference type="Proteomes" id="UP001174694"/>
    </source>
</evidence>
<dbReference type="AlphaFoldDB" id="A0AA38VY53"/>
<dbReference type="Proteomes" id="UP001174694">
    <property type="component" value="Unassembled WGS sequence"/>
</dbReference>
<accession>A0AA38VY53</accession>
<feature type="region of interest" description="Disordered" evidence="1">
    <location>
        <begin position="1"/>
        <end position="112"/>
    </location>
</feature>
<keyword evidence="2" id="KW-0812">Transmembrane</keyword>